<dbReference type="OrthoDB" id="1437459at2"/>
<keyword evidence="1" id="KW-0732">Signal</keyword>
<dbReference type="RefSeq" id="WP_091692404.1">
    <property type="nucleotide sequence ID" value="NZ_FPBF01000002.1"/>
</dbReference>
<feature type="signal peptide" evidence="1">
    <location>
        <begin position="1"/>
        <end position="20"/>
    </location>
</feature>
<dbReference type="AlphaFoldDB" id="A0A1I7ADU6"/>
<sequence length="170" mass="19679">MKKLLVLVFLFVQVIFKAGAQNYETDTKAKQEVIKLNFLTGKWKGTGWMMGQDMNKHTFDQTENVQFKLDSTAILVEGKGVSNGKTVQEAMAIITSQNESNQYDFQSFLPSGQKGTFKSELINGAYYWYPTDFIRYIMRVNEKGQWFEIGEINKAGTWYQFFEMTLEKIN</sequence>
<gene>
    <name evidence="2" type="ORF">SAMN04489724_1887</name>
</gene>
<evidence type="ECO:0000313" key="2">
    <source>
        <dbReference type="EMBL" id="SFT73107.1"/>
    </source>
</evidence>
<name>A0A1I7ADU6_9BACT</name>
<evidence type="ECO:0000313" key="3">
    <source>
        <dbReference type="Proteomes" id="UP000199673"/>
    </source>
</evidence>
<proteinExistence type="predicted"/>
<protein>
    <recommendedName>
        <fullName evidence="4">DUF1579 domain-containing protein</fullName>
    </recommendedName>
</protein>
<accession>A0A1I7ADU6</accession>
<evidence type="ECO:0000256" key="1">
    <source>
        <dbReference type="SAM" id="SignalP"/>
    </source>
</evidence>
<dbReference type="STRING" id="305507.SAMN04489724_1887"/>
<reference evidence="3" key="1">
    <citation type="submission" date="2016-10" db="EMBL/GenBank/DDBJ databases">
        <authorList>
            <person name="Varghese N."/>
            <person name="Submissions S."/>
        </authorList>
    </citation>
    <scope>NUCLEOTIDE SEQUENCE [LARGE SCALE GENOMIC DNA]</scope>
    <source>
        <strain evidence="3">DSM 23445</strain>
    </source>
</reference>
<keyword evidence="3" id="KW-1185">Reference proteome</keyword>
<dbReference type="Proteomes" id="UP000199673">
    <property type="component" value="Unassembled WGS sequence"/>
</dbReference>
<organism evidence="2 3">
    <name type="scientific">Algoriphagus locisalis</name>
    <dbReference type="NCBI Taxonomy" id="305507"/>
    <lineage>
        <taxon>Bacteria</taxon>
        <taxon>Pseudomonadati</taxon>
        <taxon>Bacteroidota</taxon>
        <taxon>Cytophagia</taxon>
        <taxon>Cytophagales</taxon>
        <taxon>Cyclobacteriaceae</taxon>
        <taxon>Algoriphagus</taxon>
    </lineage>
</organism>
<feature type="chain" id="PRO_5011601948" description="DUF1579 domain-containing protein" evidence="1">
    <location>
        <begin position="21"/>
        <end position="170"/>
    </location>
</feature>
<dbReference type="EMBL" id="FPBF01000002">
    <property type="protein sequence ID" value="SFT73107.1"/>
    <property type="molecule type" value="Genomic_DNA"/>
</dbReference>
<evidence type="ECO:0008006" key="4">
    <source>
        <dbReference type="Google" id="ProtNLM"/>
    </source>
</evidence>